<name>A0ABR1RQT8_9PEZI</name>
<gene>
    <name evidence="2" type="ORF">PG993_015115</name>
</gene>
<evidence type="ECO:0000313" key="2">
    <source>
        <dbReference type="EMBL" id="KAK8016926.1"/>
    </source>
</evidence>
<dbReference type="Proteomes" id="UP001444661">
    <property type="component" value="Unassembled WGS sequence"/>
</dbReference>
<sequence>MPSEITSSNHSRYARRDRNISLWKDVKPEWPRRLLHIPSMSSVERQDGDKYGPDNIIQPEYSILTYTWGRWESPGGPHIPVSGTTWAIPAVDEAKFTVKNFEDVINRMGLDYDFAWIDVVCIDQENYDVKMNEIGRQIGIFANASQVYVWLWSLSYARLQDIYDDVTRYGASLDDPEGPFLLKPRMASSSALYDDIAPRQESSQIPQAMLSSLEASIKVLLGDPWFSSLWTLQEGVLRQDAIFLSQDAKPIQHRVDTLNPEADMAQLAMALSAIRSALESYDSGSMEPSYSNLVDSVVKSIKRGGYPANALVNNPNLQWAAAQNREATNAEDRVYGIMALYNIRVGDAVPNNTTPKKPSLSELETEFAIALNTVSPLLGQMFVHAGPRHPYGKTWEISRNIVVPFDFGYWNNQQYSDYCSIKGSTTGPAKIEGLAYRLKDLKHFWVACSTAIGGHPCYFDVALDEYIVKEHPAIIPAPADLKRRRAECFKALFTLIDTTLKEFGEDSISVFKLGGWKWSVFGLILLHLPGNRNEVKRIGICEWQQEGVTTTPDRLEAVQYTGILN</sequence>
<proteinExistence type="predicted"/>
<reference evidence="2 3" key="1">
    <citation type="submission" date="2023-01" db="EMBL/GenBank/DDBJ databases">
        <title>Analysis of 21 Apiospora genomes using comparative genomics revels a genus with tremendous synthesis potential of carbohydrate active enzymes and secondary metabolites.</title>
        <authorList>
            <person name="Sorensen T."/>
        </authorList>
    </citation>
    <scope>NUCLEOTIDE SEQUENCE [LARGE SCALE GENOMIC DNA]</scope>
    <source>
        <strain evidence="2 3">CBS 33761</strain>
    </source>
</reference>
<protein>
    <recommendedName>
        <fullName evidence="1">Heterokaryon incompatibility domain-containing protein</fullName>
    </recommendedName>
</protein>
<dbReference type="EMBL" id="JAQQWK010000014">
    <property type="protein sequence ID" value="KAK8016926.1"/>
    <property type="molecule type" value="Genomic_DNA"/>
</dbReference>
<feature type="domain" description="Heterokaryon incompatibility" evidence="1">
    <location>
        <begin position="61"/>
        <end position="234"/>
    </location>
</feature>
<dbReference type="InterPro" id="IPR010730">
    <property type="entry name" value="HET"/>
</dbReference>
<dbReference type="InterPro" id="IPR052895">
    <property type="entry name" value="HetReg/Transcr_Mod"/>
</dbReference>
<keyword evidence="3" id="KW-1185">Reference proteome</keyword>
<organism evidence="2 3">
    <name type="scientific">Apiospora rasikravindrae</name>
    <dbReference type="NCBI Taxonomy" id="990691"/>
    <lineage>
        <taxon>Eukaryota</taxon>
        <taxon>Fungi</taxon>
        <taxon>Dikarya</taxon>
        <taxon>Ascomycota</taxon>
        <taxon>Pezizomycotina</taxon>
        <taxon>Sordariomycetes</taxon>
        <taxon>Xylariomycetidae</taxon>
        <taxon>Amphisphaeriales</taxon>
        <taxon>Apiosporaceae</taxon>
        <taxon>Apiospora</taxon>
    </lineage>
</organism>
<evidence type="ECO:0000313" key="3">
    <source>
        <dbReference type="Proteomes" id="UP001444661"/>
    </source>
</evidence>
<accession>A0ABR1RQT8</accession>
<dbReference type="PANTHER" id="PTHR24148:SF64">
    <property type="entry name" value="HETEROKARYON INCOMPATIBILITY DOMAIN-CONTAINING PROTEIN"/>
    <property type="match status" value="1"/>
</dbReference>
<dbReference type="Pfam" id="PF06985">
    <property type="entry name" value="HET"/>
    <property type="match status" value="1"/>
</dbReference>
<comment type="caution">
    <text evidence="2">The sequence shown here is derived from an EMBL/GenBank/DDBJ whole genome shotgun (WGS) entry which is preliminary data.</text>
</comment>
<dbReference type="PANTHER" id="PTHR24148">
    <property type="entry name" value="ANKYRIN REPEAT DOMAIN-CONTAINING PROTEIN 39 HOMOLOG-RELATED"/>
    <property type="match status" value="1"/>
</dbReference>
<evidence type="ECO:0000259" key="1">
    <source>
        <dbReference type="Pfam" id="PF06985"/>
    </source>
</evidence>